<dbReference type="HOGENOM" id="CLU_155798_0_0_9"/>
<keyword evidence="1" id="KW-1133">Transmembrane helix</keyword>
<feature type="transmembrane region" description="Helical" evidence="1">
    <location>
        <begin position="60"/>
        <end position="85"/>
    </location>
</feature>
<keyword evidence="1" id="KW-0812">Transmembrane</keyword>
<organism evidence="2 3">
    <name type="scientific">Hungatella hathewayi WAL-18680</name>
    <dbReference type="NCBI Taxonomy" id="742737"/>
    <lineage>
        <taxon>Bacteria</taxon>
        <taxon>Bacillati</taxon>
        <taxon>Bacillota</taxon>
        <taxon>Clostridia</taxon>
        <taxon>Lachnospirales</taxon>
        <taxon>Lachnospiraceae</taxon>
        <taxon>Hungatella</taxon>
    </lineage>
</organism>
<feature type="transmembrane region" description="Helical" evidence="1">
    <location>
        <begin position="33"/>
        <end position="53"/>
    </location>
</feature>
<name>G5IKD5_9FIRM</name>
<evidence type="ECO:0000313" key="3">
    <source>
        <dbReference type="Proteomes" id="UP000005384"/>
    </source>
</evidence>
<dbReference type="InterPro" id="IPR021560">
    <property type="entry name" value="DUF3021"/>
</dbReference>
<evidence type="ECO:0008006" key="4">
    <source>
        <dbReference type="Google" id="ProtNLM"/>
    </source>
</evidence>
<gene>
    <name evidence="2" type="ORF">HMPREF9473_03963</name>
</gene>
<sequence length="135" mass="15026">MKRMIRNWLATTGLSLLLLAAVAALYGGCAIFIVTVFQAGLANLIIHLGLELLRRFESSYFLVETGVEVGYVLAVLVVSGSLFGWYESTPLWVLIFMGIAVYVIGCLVDVFRIRSDVDLINRQLQLRRKTEGKAE</sequence>
<keyword evidence="3" id="KW-1185">Reference proteome</keyword>
<feature type="transmembrane region" description="Helical" evidence="1">
    <location>
        <begin position="91"/>
        <end position="111"/>
    </location>
</feature>
<evidence type="ECO:0000313" key="2">
    <source>
        <dbReference type="EMBL" id="EHI58041.1"/>
    </source>
</evidence>
<keyword evidence="1" id="KW-0472">Membrane</keyword>
<protein>
    <recommendedName>
        <fullName evidence="4">DUF3021 domain-containing protein</fullName>
    </recommendedName>
</protein>
<evidence type="ECO:0000256" key="1">
    <source>
        <dbReference type="SAM" id="Phobius"/>
    </source>
</evidence>
<dbReference type="Proteomes" id="UP000005384">
    <property type="component" value="Unassembled WGS sequence"/>
</dbReference>
<proteinExistence type="predicted"/>
<reference evidence="2 3" key="1">
    <citation type="submission" date="2011-08" db="EMBL/GenBank/DDBJ databases">
        <title>The Genome Sequence of Clostridium hathewayi WAL-18680.</title>
        <authorList>
            <consortium name="The Broad Institute Genome Sequencing Platform"/>
            <person name="Earl A."/>
            <person name="Ward D."/>
            <person name="Feldgarden M."/>
            <person name="Gevers D."/>
            <person name="Finegold S.M."/>
            <person name="Summanen P.H."/>
            <person name="Molitoris D.R."/>
            <person name="Song M."/>
            <person name="Daigneault M."/>
            <person name="Allen-Vercoe E."/>
            <person name="Young S.K."/>
            <person name="Zeng Q."/>
            <person name="Gargeya S."/>
            <person name="Fitzgerald M."/>
            <person name="Haas B."/>
            <person name="Abouelleil A."/>
            <person name="Alvarado L."/>
            <person name="Arachchi H.M."/>
            <person name="Berlin A."/>
            <person name="Brown A."/>
            <person name="Chapman S.B."/>
            <person name="Chen Z."/>
            <person name="Dunbar C."/>
            <person name="Freedman E."/>
            <person name="Gearin G."/>
            <person name="Gellesch M."/>
            <person name="Goldberg J."/>
            <person name="Griggs A."/>
            <person name="Gujja S."/>
            <person name="Heiman D."/>
            <person name="Howarth C."/>
            <person name="Larson L."/>
            <person name="Lui A."/>
            <person name="MacDonald P.J.P."/>
            <person name="Montmayeur A."/>
            <person name="Murphy C."/>
            <person name="Neiman D."/>
            <person name="Pearson M."/>
            <person name="Priest M."/>
            <person name="Roberts A."/>
            <person name="Saif S."/>
            <person name="Shea T."/>
            <person name="Shenoy N."/>
            <person name="Sisk P."/>
            <person name="Stolte C."/>
            <person name="Sykes S."/>
            <person name="Wortman J."/>
            <person name="Nusbaum C."/>
            <person name="Birren B."/>
        </authorList>
    </citation>
    <scope>NUCLEOTIDE SEQUENCE [LARGE SCALE GENOMIC DNA]</scope>
    <source>
        <strain evidence="2 3">WAL-18680</strain>
    </source>
</reference>
<dbReference type="AlphaFoldDB" id="G5IKD5"/>
<accession>G5IKD5</accession>
<dbReference type="Pfam" id="PF11457">
    <property type="entry name" value="DUF3021"/>
    <property type="match status" value="1"/>
</dbReference>
<dbReference type="RefSeq" id="WP_006781954.1">
    <property type="nucleotide sequence ID" value="NZ_CP040506.1"/>
</dbReference>
<dbReference type="OrthoDB" id="2063615at2"/>
<dbReference type="EMBL" id="ADLN01000109">
    <property type="protein sequence ID" value="EHI58041.1"/>
    <property type="molecule type" value="Genomic_DNA"/>
</dbReference>
<dbReference type="PATRIC" id="fig|742737.3.peg.3948"/>
<comment type="caution">
    <text evidence="2">The sequence shown here is derived from an EMBL/GenBank/DDBJ whole genome shotgun (WGS) entry which is preliminary data.</text>
</comment>